<evidence type="ECO:0000313" key="4">
    <source>
        <dbReference type="EMBL" id="CAD0281687.1"/>
    </source>
</evidence>
<dbReference type="RefSeq" id="YP_010840592.1">
    <property type="nucleotide sequence ID" value="NC_078853.1"/>
</dbReference>
<dbReference type="GO" id="GO:0019013">
    <property type="term" value="C:viral nucleocapsid"/>
    <property type="evidence" value="ECO:0007669"/>
    <property type="project" value="UniProtKB-KW"/>
</dbReference>
<evidence type="ECO:0000313" key="5">
    <source>
        <dbReference type="Proteomes" id="UP001061784"/>
    </source>
</evidence>
<name>A0A7G2A2M9_9VIRU</name>
<comment type="subcellular location">
    <subcellularLocation>
        <location evidence="1">Virion</location>
    </subcellularLocation>
</comment>
<keyword evidence="3" id="KW-0946">Virion</keyword>
<evidence type="ECO:0000256" key="3">
    <source>
        <dbReference type="ARBA" id="ARBA00022844"/>
    </source>
</evidence>
<proteinExistence type="predicted"/>
<protein>
    <submittedName>
        <fullName evidence="4">Nucleocapsid protein</fullName>
    </submittedName>
</protein>
<evidence type="ECO:0000256" key="2">
    <source>
        <dbReference type="ARBA" id="ARBA00022561"/>
    </source>
</evidence>
<evidence type="ECO:0000256" key="1">
    <source>
        <dbReference type="ARBA" id="ARBA00004328"/>
    </source>
</evidence>
<dbReference type="EMBL" id="LR828200">
    <property type="protein sequence ID" value="CAD0281687.1"/>
    <property type="molecule type" value="Viral_cRNA"/>
</dbReference>
<keyword evidence="4" id="KW-0543">Viral nucleoprotein</keyword>
<dbReference type="KEGG" id="vg:80551821"/>
<dbReference type="Proteomes" id="UP001061784">
    <property type="component" value="Genome"/>
</dbReference>
<dbReference type="InterPro" id="IPR057839">
    <property type="entry name" value="Fimo_NCAP"/>
</dbReference>
<organism evidence="4">
    <name type="scientific">Common oak ringspot-associated virus</name>
    <dbReference type="NCBI Taxonomy" id="2742449"/>
    <lineage>
        <taxon>Viruses</taxon>
        <taxon>Riboviria</taxon>
        <taxon>Orthornavirae</taxon>
        <taxon>Negarnaviricota</taxon>
        <taxon>Polyploviricotina</taxon>
        <taxon>Bunyaviricetes</taxon>
        <taxon>Elliovirales</taxon>
        <taxon>Fimoviridae</taxon>
        <taxon>Emaravirus</taxon>
        <taxon>Emaravirus quercus</taxon>
    </lineage>
</organism>
<dbReference type="Pfam" id="PF25629">
    <property type="entry name" value="Fimo_NCAP"/>
    <property type="match status" value="1"/>
</dbReference>
<dbReference type="EMBL" id="LR824576">
    <property type="protein sequence ID" value="CAD0241417.1"/>
    <property type="molecule type" value="Viral_cRNA"/>
</dbReference>
<sequence length="291" mass="32924">MDVNKITLSGSREIEFTDVKEKNGLKYTKDFGNRSQKEAQAVEFFPLSGLQRSNDGFSMINYKMVNAKTMYQMITNSEKMNQAKKAGTIQKVENFGGTDETKTLYITPNLQNSDKVNVVSFNRAMAICINSIMVGLYNQIFDWSLKDYKNVAQGTTAATNLEIHKKLAESDMYGNKLALAIGMQKDHRLYWFYATGYEYTFDNFPAEVIATTIFRVRNREALKLTKITIDDIIKSTATQASKHGGISSVIQTVGQTRIMKVYESLETGKLESASHVRIEDFKKAINELFPN</sequence>
<keyword evidence="2" id="KW-0167">Capsid protein</keyword>
<gene>
    <name evidence="4" type="primary">NC</name>
</gene>
<dbReference type="GeneID" id="80551821"/>
<accession>A0A7G2A2M9</accession>
<keyword evidence="5" id="KW-1185">Reference proteome</keyword>
<reference evidence="4" key="1">
    <citation type="submission" date="2020-07" db="EMBL/GenBank/DDBJ databases">
        <authorList>
            <person name="Von Bargen S."/>
        </authorList>
    </citation>
    <scope>NUCLEOTIDE SEQUENCE</scope>
    <source>
        <strain evidence="4">A72</strain>
    </source>
</reference>